<comment type="function">
    <text evidence="1 8">Binds directly to 16S ribosomal RNA.</text>
</comment>
<sequence length="95" mass="10262">MANIKSSMKSIRQTAKQNSRNRSAKSRMRTFVKNVVQAAAAGDLPRAEEALRMATSVLAVTARKKVIHPNSAARHTSRLNARVRALAIQSAAHAG</sequence>
<dbReference type="InterPro" id="IPR036510">
    <property type="entry name" value="Ribosomal_bS20_sf"/>
</dbReference>
<proteinExistence type="inferred from homology"/>
<organism evidence="10 11">
    <name type="scientific">Candidatus Magnetaquiglobus chichijimensis</name>
    <dbReference type="NCBI Taxonomy" id="3141448"/>
    <lineage>
        <taxon>Bacteria</taxon>
        <taxon>Pseudomonadati</taxon>
        <taxon>Pseudomonadota</taxon>
        <taxon>Magnetococcia</taxon>
        <taxon>Magnetococcales</taxon>
        <taxon>Candidatus Magnetaquicoccaceae</taxon>
        <taxon>Candidatus Magnetaquiglobus</taxon>
    </lineage>
</organism>
<dbReference type="Proteomes" id="UP001628193">
    <property type="component" value="Unassembled WGS sequence"/>
</dbReference>
<keyword evidence="4 8" id="KW-0694">RNA-binding</keyword>
<reference evidence="10 11" key="1">
    <citation type="submission" date="2024-05" db="EMBL/GenBank/DDBJ databases">
        <authorList>
            <consortium name="Candidatus Magnetaquicoccaceae bacterium FCR-1 genome sequencing consortium"/>
            <person name="Shimoshige H."/>
            <person name="Shimamura S."/>
            <person name="Taoka A."/>
            <person name="Kobayashi H."/>
            <person name="Maekawa T."/>
        </authorList>
    </citation>
    <scope>NUCLEOTIDE SEQUENCE [LARGE SCALE GENOMIC DNA]</scope>
    <source>
        <strain evidence="10 11">FCR-1</strain>
    </source>
</reference>
<evidence type="ECO:0000256" key="4">
    <source>
        <dbReference type="ARBA" id="ARBA00022884"/>
    </source>
</evidence>
<keyword evidence="5 8" id="KW-0689">Ribosomal protein</keyword>
<evidence type="ECO:0000256" key="5">
    <source>
        <dbReference type="ARBA" id="ARBA00022980"/>
    </source>
</evidence>
<dbReference type="InterPro" id="IPR002583">
    <property type="entry name" value="Ribosomal_bS20"/>
</dbReference>
<dbReference type="GO" id="GO:0005840">
    <property type="term" value="C:ribosome"/>
    <property type="evidence" value="ECO:0007669"/>
    <property type="project" value="UniProtKB-KW"/>
</dbReference>
<comment type="caution">
    <text evidence="10">The sequence shown here is derived from an EMBL/GenBank/DDBJ whole genome shotgun (WGS) entry which is preliminary data.</text>
</comment>
<accession>A0ABQ0CCP3</accession>
<dbReference type="NCBIfam" id="TIGR00029">
    <property type="entry name" value="S20"/>
    <property type="match status" value="1"/>
</dbReference>
<name>A0ABQ0CCP3_9PROT</name>
<evidence type="ECO:0000256" key="2">
    <source>
        <dbReference type="ARBA" id="ARBA00007634"/>
    </source>
</evidence>
<dbReference type="Gene3D" id="1.20.58.110">
    <property type="entry name" value="Ribosomal protein S20"/>
    <property type="match status" value="1"/>
</dbReference>
<evidence type="ECO:0000256" key="3">
    <source>
        <dbReference type="ARBA" id="ARBA00022730"/>
    </source>
</evidence>
<evidence type="ECO:0000256" key="7">
    <source>
        <dbReference type="ARBA" id="ARBA00035136"/>
    </source>
</evidence>
<evidence type="ECO:0000256" key="1">
    <source>
        <dbReference type="ARBA" id="ARBA00003134"/>
    </source>
</evidence>
<keyword evidence="11" id="KW-1185">Reference proteome</keyword>
<protein>
    <recommendedName>
        <fullName evidence="7 8">Small ribosomal subunit protein bS20</fullName>
    </recommendedName>
</protein>
<feature type="compositionally biased region" description="Polar residues" evidence="9">
    <location>
        <begin position="1"/>
        <end position="21"/>
    </location>
</feature>
<feature type="region of interest" description="Disordered" evidence="9">
    <location>
        <begin position="1"/>
        <end position="28"/>
    </location>
</feature>
<keyword evidence="6 8" id="KW-0687">Ribonucleoprotein</keyword>
<keyword evidence="3 8" id="KW-0699">rRNA-binding</keyword>
<gene>
    <name evidence="8 10" type="primary">rpsT</name>
    <name evidence="10" type="ORF">SIID45300_03017</name>
</gene>
<dbReference type="RefSeq" id="WP_420906385.1">
    <property type="nucleotide sequence ID" value="NZ_BAAFGK010000005.1"/>
</dbReference>
<reference evidence="10 11" key="2">
    <citation type="submission" date="2024-09" db="EMBL/GenBank/DDBJ databases">
        <title>Draft genome sequence of Candidatus Magnetaquicoccaceae bacterium FCR-1.</title>
        <authorList>
            <person name="Shimoshige H."/>
            <person name="Shimamura S."/>
            <person name="Taoka A."/>
            <person name="Kobayashi H."/>
            <person name="Maekawa T."/>
        </authorList>
    </citation>
    <scope>NUCLEOTIDE SEQUENCE [LARGE SCALE GENOMIC DNA]</scope>
    <source>
        <strain evidence="10 11">FCR-1</strain>
    </source>
</reference>
<evidence type="ECO:0000313" key="10">
    <source>
        <dbReference type="EMBL" id="GAB0058664.1"/>
    </source>
</evidence>
<evidence type="ECO:0000256" key="9">
    <source>
        <dbReference type="SAM" id="MobiDB-lite"/>
    </source>
</evidence>
<dbReference type="HAMAP" id="MF_00500">
    <property type="entry name" value="Ribosomal_bS20"/>
    <property type="match status" value="1"/>
</dbReference>
<dbReference type="PANTHER" id="PTHR33398:SF1">
    <property type="entry name" value="SMALL RIBOSOMAL SUBUNIT PROTEIN BS20C"/>
    <property type="match status" value="1"/>
</dbReference>
<dbReference type="Pfam" id="PF01649">
    <property type="entry name" value="Ribosomal_S20p"/>
    <property type="match status" value="1"/>
</dbReference>
<evidence type="ECO:0000256" key="8">
    <source>
        <dbReference type="HAMAP-Rule" id="MF_00500"/>
    </source>
</evidence>
<dbReference type="EMBL" id="BAAFGK010000005">
    <property type="protein sequence ID" value="GAB0058664.1"/>
    <property type="molecule type" value="Genomic_DNA"/>
</dbReference>
<comment type="similarity">
    <text evidence="2 8">Belongs to the bacterial ribosomal protein bS20 family.</text>
</comment>
<evidence type="ECO:0000256" key="6">
    <source>
        <dbReference type="ARBA" id="ARBA00023274"/>
    </source>
</evidence>
<dbReference type="PANTHER" id="PTHR33398">
    <property type="entry name" value="30S RIBOSOMAL PROTEIN S20"/>
    <property type="match status" value="1"/>
</dbReference>
<evidence type="ECO:0000313" key="11">
    <source>
        <dbReference type="Proteomes" id="UP001628193"/>
    </source>
</evidence>
<dbReference type="SUPFAM" id="SSF46992">
    <property type="entry name" value="Ribosomal protein S20"/>
    <property type="match status" value="1"/>
</dbReference>